<organism evidence="2 3">
    <name type="scientific">Mesorhizobium metallidurans STM 2683</name>
    <dbReference type="NCBI Taxonomy" id="1297569"/>
    <lineage>
        <taxon>Bacteria</taxon>
        <taxon>Pseudomonadati</taxon>
        <taxon>Pseudomonadota</taxon>
        <taxon>Alphaproteobacteria</taxon>
        <taxon>Hyphomicrobiales</taxon>
        <taxon>Phyllobacteriaceae</taxon>
        <taxon>Mesorhizobium</taxon>
    </lineage>
</organism>
<name>M5ESV1_9HYPH</name>
<dbReference type="AlphaFoldDB" id="M5ESV1"/>
<feature type="transmembrane region" description="Helical" evidence="1">
    <location>
        <begin position="37"/>
        <end position="61"/>
    </location>
</feature>
<evidence type="ECO:0000313" key="2">
    <source>
        <dbReference type="EMBL" id="CCV07327.1"/>
    </source>
</evidence>
<sequence length="63" mass="6937">MTVSCFLLDVKCALGAYWEMLARNDAYKPPEPWPHGWMLLGLVIGLGFCAAAWVAVIELVISV</sequence>
<dbReference type="STRING" id="1297569.MESS2_530001"/>
<reference evidence="2 3" key="1">
    <citation type="submission" date="2013-02" db="EMBL/GenBank/DDBJ databases">
        <authorList>
            <person name="Genoscope - CEA"/>
        </authorList>
    </citation>
    <scope>NUCLEOTIDE SEQUENCE [LARGE SCALE GENOMIC DNA]</scope>
    <source>
        <strain evidence="2 3">STM 2683</strain>
    </source>
</reference>
<proteinExistence type="predicted"/>
<evidence type="ECO:0000256" key="1">
    <source>
        <dbReference type="SAM" id="Phobius"/>
    </source>
</evidence>
<keyword evidence="1" id="KW-0812">Transmembrane</keyword>
<keyword evidence="3" id="KW-1185">Reference proteome</keyword>
<comment type="caution">
    <text evidence="2">The sequence shown here is derived from an EMBL/GenBank/DDBJ whole genome shotgun (WGS) entry which is preliminary data.</text>
</comment>
<protein>
    <submittedName>
        <fullName evidence="2">Uncharacterized protein</fullName>
    </submittedName>
</protein>
<evidence type="ECO:0000313" key="3">
    <source>
        <dbReference type="Proteomes" id="UP000012062"/>
    </source>
</evidence>
<accession>M5ESV1</accession>
<dbReference type="Proteomes" id="UP000012062">
    <property type="component" value="Unassembled WGS sequence"/>
</dbReference>
<dbReference type="EMBL" id="CAUM01000121">
    <property type="protein sequence ID" value="CCV07327.1"/>
    <property type="molecule type" value="Genomic_DNA"/>
</dbReference>
<keyword evidence="1" id="KW-1133">Transmembrane helix</keyword>
<keyword evidence="1" id="KW-0472">Membrane</keyword>
<gene>
    <name evidence="2" type="ORF">MESS2_530001</name>
</gene>